<accession>A0A158NWL6</accession>
<dbReference type="InParanoid" id="A0A158NWL6"/>
<dbReference type="InterPro" id="IPR012677">
    <property type="entry name" value="Nucleotide-bd_a/b_plait_sf"/>
</dbReference>
<dbReference type="GO" id="GO:0016973">
    <property type="term" value="P:poly(A)+ mRNA export from nucleus"/>
    <property type="evidence" value="ECO:0007669"/>
    <property type="project" value="TreeGrafter"/>
</dbReference>
<sequence length="475" mass="56078">MESKGLQRREKREERGKGRVNREKKKVREFLLCDIANPYKHTENALRYFVLLNLDHNDRVERPIRRDGRFHVGPIKHHVSFRIHRPNNLISRNLAFTNLDSDIPMTSNDNMRQMIINHRDRERGRIRRTVYRGGNNPVPNFKGVQFQGIQGRNFKGDQSNSRMQPLPLREAYRINIPYGHKYERDYIINTLLNYIAPKVFVPIMYKKTRTDACFYIDDHKIANALLNCDRKITMSDGFKLRVRVKPEFPNCDIDDEVKERLKQAMAKRYRQDTKALNLSKFHLDSDLCSDYFYALSYPVMMMTVLDIMVEYIPNLEALNLEGNKLQNIERLGTLTKKFLKLKILHMGDNKIRDIYQLDVIKDLQLNELKLSGNPVCNKYKSRQNDYVRDVRRRFPRLLFLDDTELPRPIVFDIVNANIPLSQKVFVAVDAKVQEIAKQFLLLYFTVFDSENRQSLLDAYDEHACFSMTINISHNN</sequence>
<reference evidence="11" key="1">
    <citation type="journal article" date="2011" name="PLoS Genet.">
        <title>The genome sequence of the leaf-cutter ant Atta cephalotes reveals insights into its obligate symbiotic lifestyle.</title>
        <authorList>
            <person name="Suen G."/>
            <person name="Teiling C."/>
            <person name="Li L."/>
            <person name="Holt C."/>
            <person name="Abouheif E."/>
            <person name="Bornberg-Bauer E."/>
            <person name="Bouffard P."/>
            <person name="Caldera E.J."/>
            <person name="Cash E."/>
            <person name="Cavanaugh A."/>
            <person name="Denas O."/>
            <person name="Elhaik E."/>
            <person name="Fave M.J."/>
            <person name="Gadau J."/>
            <person name="Gibson J.D."/>
            <person name="Graur D."/>
            <person name="Grubbs K.J."/>
            <person name="Hagen D.E."/>
            <person name="Harkins T.T."/>
            <person name="Helmkampf M."/>
            <person name="Hu H."/>
            <person name="Johnson B.R."/>
            <person name="Kim J."/>
            <person name="Marsh S.E."/>
            <person name="Moeller J.A."/>
            <person name="Munoz-Torres M.C."/>
            <person name="Murphy M.C."/>
            <person name="Naughton M.C."/>
            <person name="Nigam S."/>
            <person name="Overson R."/>
            <person name="Rajakumar R."/>
            <person name="Reese J.T."/>
            <person name="Scott J.J."/>
            <person name="Smith C.R."/>
            <person name="Tao S."/>
            <person name="Tsutsui N.D."/>
            <person name="Viljakainen L."/>
            <person name="Wissler L."/>
            <person name="Yandell M.D."/>
            <person name="Zimmer F."/>
            <person name="Taylor J."/>
            <person name="Slater S.C."/>
            <person name="Clifton S.W."/>
            <person name="Warren W.C."/>
            <person name="Elsik C.G."/>
            <person name="Smith C.D."/>
            <person name="Weinstock G.M."/>
            <person name="Gerardo N.M."/>
            <person name="Currie C.R."/>
        </authorList>
    </citation>
    <scope>NUCLEOTIDE SEQUENCE [LARGE SCALE GENOMIC DNA]</scope>
</reference>
<dbReference type="AlphaFoldDB" id="A0A158NWL6"/>
<keyword evidence="4" id="KW-0433">Leucine-rich repeat</keyword>
<dbReference type="InterPro" id="IPR018222">
    <property type="entry name" value="Nuclear_transport_factor_2_euk"/>
</dbReference>
<name>A0A158NWL6_ATTCE</name>
<comment type="subcellular location">
    <subcellularLocation>
        <location evidence="1">Nucleus</location>
    </subcellularLocation>
</comment>
<dbReference type="KEGG" id="acep:105625193"/>
<dbReference type="InterPro" id="IPR015245">
    <property type="entry name" value="Tap_RNA-bd"/>
</dbReference>
<dbReference type="PROSITE" id="PS51450">
    <property type="entry name" value="LRR"/>
    <property type="match status" value="1"/>
</dbReference>
<dbReference type="Proteomes" id="UP000005205">
    <property type="component" value="Unassembled WGS sequence"/>
</dbReference>
<comment type="similarity">
    <text evidence="2">Belongs to the NXF family.</text>
</comment>
<dbReference type="PROSITE" id="PS50177">
    <property type="entry name" value="NTF2_DOMAIN"/>
    <property type="match status" value="1"/>
</dbReference>
<evidence type="ECO:0000313" key="11">
    <source>
        <dbReference type="Proteomes" id="UP000005205"/>
    </source>
</evidence>
<evidence type="ECO:0000256" key="4">
    <source>
        <dbReference type="ARBA" id="ARBA00022614"/>
    </source>
</evidence>
<dbReference type="GO" id="GO:0005737">
    <property type="term" value="C:cytoplasm"/>
    <property type="evidence" value="ECO:0007669"/>
    <property type="project" value="InterPro"/>
</dbReference>
<dbReference type="InterPro" id="IPR032710">
    <property type="entry name" value="NTF2-like_dom_sf"/>
</dbReference>
<organism evidence="10 11">
    <name type="scientific">Atta cephalotes</name>
    <name type="common">Leafcutter ant</name>
    <dbReference type="NCBI Taxonomy" id="12957"/>
    <lineage>
        <taxon>Eukaryota</taxon>
        <taxon>Metazoa</taxon>
        <taxon>Ecdysozoa</taxon>
        <taxon>Arthropoda</taxon>
        <taxon>Hexapoda</taxon>
        <taxon>Insecta</taxon>
        <taxon>Pterygota</taxon>
        <taxon>Neoptera</taxon>
        <taxon>Endopterygota</taxon>
        <taxon>Hymenoptera</taxon>
        <taxon>Apocrita</taxon>
        <taxon>Aculeata</taxon>
        <taxon>Formicoidea</taxon>
        <taxon>Formicidae</taxon>
        <taxon>Myrmicinae</taxon>
        <taxon>Atta</taxon>
    </lineage>
</organism>
<gene>
    <name evidence="10" type="primary">105625193</name>
</gene>
<evidence type="ECO:0000256" key="6">
    <source>
        <dbReference type="ARBA" id="ARBA00022816"/>
    </source>
</evidence>
<keyword evidence="7" id="KW-0539">Nucleus</keyword>
<feature type="domain" description="NTF2" evidence="9">
    <location>
        <begin position="435"/>
        <end position="475"/>
    </location>
</feature>
<dbReference type="Pfam" id="PF24048">
    <property type="entry name" value="LRR_NXF1-5"/>
    <property type="match status" value="1"/>
</dbReference>
<dbReference type="GO" id="GO:0005634">
    <property type="term" value="C:nucleus"/>
    <property type="evidence" value="ECO:0007669"/>
    <property type="project" value="UniProtKB-SubCell"/>
</dbReference>
<dbReference type="InterPro" id="IPR032675">
    <property type="entry name" value="LRR_dom_sf"/>
</dbReference>
<dbReference type="PANTHER" id="PTHR10662">
    <property type="entry name" value="NUCLEAR RNA EXPORT FACTOR"/>
    <property type="match status" value="1"/>
</dbReference>
<dbReference type="InterPro" id="IPR057125">
    <property type="entry name" value="NXF1/2/3/5-like_LRR"/>
</dbReference>
<evidence type="ECO:0000256" key="8">
    <source>
        <dbReference type="SAM" id="MobiDB-lite"/>
    </source>
</evidence>
<reference evidence="10" key="2">
    <citation type="submission" date="2016-04" db="UniProtKB">
        <authorList>
            <consortium name="EnsemblMetazoa"/>
        </authorList>
    </citation>
    <scope>IDENTIFICATION</scope>
</reference>
<dbReference type="EMBL" id="ADTU01028180">
    <property type="status" value="NOT_ANNOTATED_CDS"/>
    <property type="molecule type" value="Genomic_DNA"/>
</dbReference>
<keyword evidence="11" id="KW-1185">Reference proteome</keyword>
<dbReference type="GO" id="GO:0003723">
    <property type="term" value="F:RNA binding"/>
    <property type="evidence" value="ECO:0007669"/>
    <property type="project" value="InterPro"/>
</dbReference>
<dbReference type="InterPro" id="IPR035979">
    <property type="entry name" value="RBD_domain_sf"/>
</dbReference>
<keyword evidence="3" id="KW-0813">Transport</keyword>
<dbReference type="eggNOG" id="KOG3763">
    <property type="taxonomic scope" value="Eukaryota"/>
</dbReference>
<dbReference type="Pfam" id="PF09162">
    <property type="entry name" value="Tap-RNA_bind"/>
    <property type="match status" value="1"/>
</dbReference>
<feature type="region of interest" description="Disordered" evidence="8">
    <location>
        <begin position="1"/>
        <end position="21"/>
    </location>
</feature>
<dbReference type="SUPFAM" id="SSF54427">
    <property type="entry name" value="NTF2-like"/>
    <property type="match status" value="1"/>
</dbReference>
<dbReference type="FunFam" id="3.80.10.10:FF:000384">
    <property type="entry name" value="Nuclear RNA export factor 1"/>
    <property type="match status" value="1"/>
</dbReference>
<protein>
    <recommendedName>
        <fullName evidence="9">NTF2 domain-containing protein</fullName>
    </recommendedName>
</protein>
<evidence type="ECO:0000256" key="7">
    <source>
        <dbReference type="ARBA" id="ARBA00023242"/>
    </source>
</evidence>
<keyword evidence="5" id="KW-0677">Repeat</keyword>
<evidence type="ECO:0000256" key="1">
    <source>
        <dbReference type="ARBA" id="ARBA00004123"/>
    </source>
</evidence>
<evidence type="ECO:0000313" key="10">
    <source>
        <dbReference type="EnsemblMetazoa" id="XP_012061924.1"/>
    </source>
</evidence>
<evidence type="ECO:0000259" key="9">
    <source>
        <dbReference type="PROSITE" id="PS50177"/>
    </source>
</evidence>
<keyword evidence="6" id="KW-0509">mRNA transport</keyword>
<dbReference type="InterPro" id="IPR030217">
    <property type="entry name" value="NXF_fam"/>
</dbReference>
<dbReference type="Gene3D" id="3.80.10.10">
    <property type="entry name" value="Ribonuclease Inhibitor"/>
    <property type="match status" value="1"/>
</dbReference>
<dbReference type="FunCoup" id="A0A158NWL6">
    <property type="interactions" value="996"/>
</dbReference>
<dbReference type="InterPro" id="IPR001611">
    <property type="entry name" value="Leu-rich_rpt"/>
</dbReference>
<dbReference type="EnsemblMetazoa" id="XM_012206534.1">
    <property type="protein sequence ID" value="XP_012061924.1"/>
    <property type="gene ID" value="LOC105625193"/>
</dbReference>
<dbReference type="Gene3D" id="3.30.70.330">
    <property type="match status" value="1"/>
</dbReference>
<dbReference type="PANTHER" id="PTHR10662:SF22">
    <property type="entry name" value="NUCLEAR RNA EXPORT FACTOR 1"/>
    <property type="match status" value="1"/>
</dbReference>
<dbReference type="SUPFAM" id="SSF54928">
    <property type="entry name" value="RNA-binding domain, RBD"/>
    <property type="match status" value="1"/>
</dbReference>
<dbReference type="Gene3D" id="3.10.450.50">
    <property type="match status" value="1"/>
</dbReference>
<dbReference type="STRING" id="12957.A0A158NWL6"/>
<evidence type="ECO:0000256" key="5">
    <source>
        <dbReference type="ARBA" id="ARBA00022737"/>
    </source>
</evidence>
<proteinExistence type="inferred from homology"/>
<dbReference type="OrthoDB" id="25872at2759"/>
<dbReference type="InterPro" id="IPR002075">
    <property type="entry name" value="NTF2_dom"/>
</dbReference>
<dbReference type="SUPFAM" id="SSF52058">
    <property type="entry name" value="L domain-like"/>
    <property type="match status" value="1"/>
</dbReference>
<evidence type="ECO:0000256" key="3">
    <source>
        <dbReference type="ARBA" id="ARBA00022448"/>
    </source>
</evidence>
<evidence type="ECO:0000256" key="2">
    <source>
        <dbReference type="ARBA" id="ARBA00009285"/>
    </source>
</evidence>
<dbReference type="Pfam" id="PF22602">
    <property type="entry name" value="NXF_NTF2"/>
    <property type="match status" value="1"/>
</dbReference>